<dbReference type="EMBL" id="LAUZ02000080">
    <property type="protein sequence ID" value="KKF00119.1"/>
    <property type="molecule type" value="Genomic_DNA"/>
</dbReference>
<dbReference type="PATRIC" id="fig|1807.13.peg.4966"/>
<evidence type="ECO:0000313" key="2">
    <source>
        <dbReference type="EMBL" id="KKF00119.1"/>
    </source>
</evidence>
<dbReference type="Proteomes" id="UP000034150">
    <property type="component" value="Unassembled WGS sequence"/>
</dbReference>
<dbReference type="InterPro" id="IPR023214">
    <property type="entry name" value="HAD_sf"/>
</dbReference>
<comment type="caution">
    <text evidence="2">The sequence shown here is derived from an EMBL/GenBank/DDBJ whole genome shotgun (WGS) entry which is preliminary data.</text>
</comment>
<evidence type="ECO:0000256" key="1">
    <source>
        <dbReference type="SAM" id="MobiDB-lite"/>
    </source>
</evidence>
<feature type="region of interest" description="Disordered" evidence="1">
    <location>
        <begin position="273"/>
        <end position="292"/>
    </location>
</feature>
<dbReference type="GO" id="GO:0016787">
    <property type="term" value="F:hydrolase activity"/>
    <property type="evidence" value="ECO:0007669"/>
    <property type="project" value="UniProtKB-KW"/>
</dbReference>
<protein>
    <submittedName>
        <fullName evidence="2">HAD superfamily hydrolase</fullName>
    </submittedName>
</protein>
<keyword evidence="2" id="KW-0378">Hydrolase</keyword>
<gene>
    <name evidence="2" type="ORF">WN67_20385</name>
</gene>
<sequence>MKASALIASDLDRTLIYSHRFFATTPSPEACVEIYDGAAISFMTDTAMHALTDFAAQHIVVPATTRTVAQYRRLSLPGGPYPFAVTSNGGSILIDGEPDDRWNSTVRARIRADGPGIDVIAAAMREQTSDEWVKTFKMAEELFCYLVINEARLPADFMAAWASWCTPRGWRVSRQGRKIYTVPHSLCKSRAVAEIRHRLTESGQLHTDAPLFAAGDGALDAELLSYADASIRPAHGELHSLGWTSERTTVTKASGASAADEIVAWLHQSAEHTRFPPLKKAPHQSPITKGTA</sequence>
<dbReference type="RefSeq" id="WP_046364864.1">
    <property type="nucleotide sequence ID" value="NZ_LAUZ02000080.1"/>
</dbReference>
<reference evidence="2 3" key="1">
    <citation type="journal article" date="2015" name="Genome Announc.">
        <title>Draft Genome Sequence of Mycobacterium obuense Strain UC1, Isolated from Patient Sputum.</title>
        <authorList>
            <person name="Greninger A.L."/>
            <person name="Cunningham G."/>
            <person name="Hsu E.D."/>
            <person name="Yu J.M."/>
            <person name="Chiu C.Y."/>
            <person name="Miller S."/>
        </authorList>
    </citation>
    <scope>NUCLEOTIDE SEQUENCE [LARGE SCALE GENOMIC DNA]</scope>
    <source>
        <strain evidence="2 3">UC1</strain>
    </source>
</reference>
<keyword evidence="3" id="KW-1185">Reference proteome</keyword>
<dbReference type="AlphaFoldDB" id="A0A0M2JYU2"/>
<dbReference type="InterPro" id="IPR036412">
    <property type="entry name" value="HAD-like_sf"/>
</dbReference>
<dbReference type="Gene3D" id="3.40.50.1000">
    <property type="entry name" value="HAD superfamily/HAD-like"/>
    <property type="match status" value="1"/>
</dbReference>
<evidence type="ECO:0000313" key="3">
    <source>
        <dbReference type="Proteomes" id="UP000034150"/>
    </source>
</evidence>
<organism evidence="2 3">
    <name type="scientific">Mycolicibacterium obuense</name>
    <dbReference type="NCBI Taxonomy" id="1807"/>
    <lineage>
        <taxon>Bacteria</taxon>
        <taxon>Bacillati</taxon>
        <taxon>Actinomycetota</taxon>
        <taxon>Actinomycetes</taxon>
        <taxon>Mycobacteriales</taxon>
        <taxon>Mycobacteriaceae</taxon>
        <taxon>Mycolicibacterium</taxon>
    </lineage>
</organism>
<proteinExistence type="predicted"/>
<name>A0A0M2JYU2_9MYCO</name>
<accession>A0A0M2JYU2</accession>
<dbReference type="SUPFAM" id="SSF56784">
    <property type="entry name" value="HAD-like"/>
    <property type="match status" value="1"/>
</dbReference>